<dbReference type="Proteomes" id="UP000564964">
    <property type="component" value="Unassembled WGS sequence"/>
</dbReference>
<reference evidence="4" key="1">
    <citation type="journal article" date="2020" name="bioRxiv">
        <title>A rank-normalized archaeal taxonomy based on genome phylogeny resolves widespread incomplete and uneven classifications.</title>
        <authorList>
            <person name="Rinke C."/>
            <person name="Chuvochina M."/>
            <person name="Mussig A.J."/>
            <person name="Chaumeil P.-A."/>
            <person name="Waite D.W."/>
            <person name="Whitman W.B."/>
            <person name="Parks D.H."/>
            <person name="Hugenholtz P."/>
        </authorList>
    </citation>
    <scope>NUCLEOTIDE SEQUENCE [LARGE SCALE GENOMIC DNA]</scope>
</reference>
<protein>
    <recommendedName>
        <fullName evidence="5">MerC domain-containing protein</fullName>
    </recommendedName>
</protein>
<sequence length="135" mass="14336">MDAKTRIESFVSSASGALATIGSSWQVCHNICLAALALLASIGIVITGMPLLFLFEYNLYFWGAAVLLLALTLTMFLRNPACGSKNVLAFNVGVVIAGTPGQFLGGFQPLFWGVGGVIALTGIVGWWLKRKKGEK</sequence>
<evidence type="ECO:0000313" key="3">
    <source>
        <dbReference type="EMBL" id="MBS3062240.1"/>
    </source>
</evidence>
<dbReference type="Proteomes" id="UP000678237">
    <property type="component" value="Unassembled WGS sequence"/>
</dbReference>
<proteinExistence type="predicted"/>
<feature type="transmembrane region" description="Helical" evidence="1">
    <location>
        <begin position="31"/>
        <end position="53"/>
    </location>
</feature>
<keyword evidence="1" id="KW-1133">Transmembrane helix</keyword>
<keyword evidence="1" id="KW-0812">Transmembrane</keyword>
<gene>
    <name evidence="2" type="ORF">HA252_01095</name>
    <name evidence="3" type="ORF">J4203_00045</name>
</gene>
<reference evidence="3" key="2">
    <citation type="submission" date="2021-03" db="EMBL/GenBank/DDBJ databases">
        <authorList>
            <person name="Jaffe A."/>
        </authorList>
    </citation>
    <scope>NUCLEOTIDE SEQUENCE</scope>
    <source>
        <strain evidence="3">RIFCSPLOWO2_01_FULL_58_19</strain>
    </source>
</reference>
<organism evidence="2 4">
    <name type="scientific">Candidatus Iainarchaeum sp</name>
    <dbReference type="NCBI Taxonomy" id="3101447"/>
    <lineage>
        <taxon>Archaea</taxon>
        <taxon>Candidatus Iainarchaeota</taxon>
        <taxon>Candidatus Iainarchaeia</taxon>
        <taxon>Candidatus Iainarchaeales</taxon>
        <taxon>Candidatus Iainarchaeaceae</taxon>
        <taxon>Candidatus Iainarchaeum</taxon>
    </lineage>
</organism>
<feature type="transmembrane region" description="Helical" evidence="1">
    <location>
        <begin position="59"/>
        <end position="77"/>
    </location>
</feature>
<dbReference type="AlphaFoldDB" id="A0A7J4JE05"/>
<evidence type="ECO:0000313" key="4">
    <source>
        <dbReference type="Proteomes" id="UP000564964"/>
    </source>
</evidence>
<evidence type="ECO:0000256" key="1">
    <source>
        <dbReference type="SAM" id="Phobius"/>
    </source>
</evidence>
<feature type="transmembrane region" description="Helical" evidence="1">
    <location>
        <begin position="110"/>
        <end position="128"/>
    </location>
</feature>
<accession>A0A7J4JE05</accession>
<evidence type="ECO:0008006" key="5">
    <source>
        <dbReference type="Google" id="ProtNLM"/>
    </source>
</evidence>
<feature type="transmembrane region" description="Helical" evidence="1">
    <location>
        <begin position="86"/>
        <end position="104"/>
    </location>
</feature>
<reference evidence="3" key="3">
    <citation type="submission" date="2021-05" db="EMBL/GenBank/DDBJ databases">
        <title>Protein family content uncovers lineage relationships and bacterial pathway maintenance mechanisms in DPANN archaea.</title>
        <authorList>
            <person name="Castelle C.J."/>
            <person name="Meheust R."/>
            <person name="Jaffe A.L."/>
            <person name="Seitz K."/>
            <person name="Gong X."/>
            <person name="Baker B.J."/>
            <person name="Banfield J.F."/>
        </authorList>
    </citation>
    <scope>NUCLEOTIDE SEQUENCE</scope>
    <source>
        <strain evidence="3">RIFCSPLOWO2_01_FULL_58_19</strain>
    </source>
</reference>
<evidence type="ECO:0000313" key="2">
    <source>
        <dbReference type="EMBL" id="HIH15981.1"/>
    </source>
</evidence>
<comment type="caution">
    <text evidence="2">The sequence shown here is derived from an EMBL/GenBank/DDBJ whole genome shotgun (WGS) entry which is preliminary data.</text>
</comment>
<dbReference type="EMBL" id="JAGVWE010000001">
    <property type="protein sequence ID" value="MBS3062240.1"/>
    <property type="molecule type" value="Genomic_DNA"/>
</dbReference>
<dbReference type="EMBL" id="DUGH01000024">
    <property type="protein sequence ID" value="HIH15981.1"/>
    <property type="molecule type" value="Genomic_DNA"/>
</dbReference>
<name>A0A7J4JE05_9ARCH</name>
<keyword evidence="1" id="KW-0472">Membrane</keyword>